<dbReference type="Gene3D" id="2.60.120.1440">
    <property type="match status" value="1"/>
</dbReference>
<dbReference type="Pfam" id="PF04773">
    <property type="entry name" value="FecR"/>
    <property type="match status" value="1"/>
</dbReference>
<evidence type="ECO:0000259" key="2">
    <source>
        <dbReference type="Pfam" id="PF16344"/>
    </source>
</evidence>
<sequence length="395" mass="43940">MDKIDNIDWTLIAECLGGDEKAVLKAKEVASSDKEFKSVLSEVTEIWTMSGSLGQNLRGNNSSVVLEEKVNEIWSKVLEAESEELELATSFLYENEVDDEFKNIWEASYSLGQKQKKDVSNQEMDAAMAKMLLRMNVDEQETKEQVNFKVEKSTPSSTKERTMWSFQTKMATAVAVALAVGFSLFKYFEGVGNLQTMAAGNSVAKVDLPDGTDVWLSPHSSITFPEEFSDAKRQVKLDGEAFFQVAHNPSKPFSILTPESKTTVLGTSFYLKKNEVEVVTGKVRYEDQSSGDYVVLEKNEKGILSTEGVTKLSFDSHMALKLRQANISFNGQSLIKVAEELSLAYGVEVVIDNEALKSRKFTGTFQNKSLETVLSQVAEVMGCQSQLEENKVILK</sequence>
<proteinExistence type="predicted"/>
<dbReference type="InterPro" id="IPR012373">
    <property type="entry name" value="Ferrdict_sens_TM"/>
</dbReference>
<dbReference type="GO" id="GO:0016989">
    <property type="term" value="F:sigma factor antagonist activity"/>
    <property type="evidence" value="ECO:0007669"/>
    <property type="project" value="TreeGrafter"/>
</dbReference>
<gene>
    <name evidence="3" type="ORF">NH26_10535</name>
</gene>
<organism evidence="3 4">
    <name type="scientific">Flammeovirga pacifica</name>
    <dbReference type="NCBI Taxonomy" id="915059"/>
    <lineage>
        <taxon>Bacteria</taxon>
        <taxon>Pseudomonadati</taxon>
        <taxon>Bacteroidota</taxon>
        <taxon>Cytophagia</taxon>
        <taxon>Cytophagales</taxon>
        <taxon>Flammeovirgaceae</taxon>
        <taxon>Flammeovirga</taxon>
    </lineage>
</organism>
<dbReference type="AlphaFoldDB" id="A0A1S1Z0I1"/>
<protein>
    <recommendedName>
        <fullName evidence="5">FecR protein domain-containing protein</fullName>
    </recommendedName>
</protein>
<evidence type="ECO:0000313" key="3">
    <source>
        <dbReference type="EMBL" id="OHX66761.1"/>
    </source>
</evidence>
<dbReference type="Proteomes" id="UP000179797">
    <property type="component" value="Unassembled WGS sequence"/>
</dbReference>
<dbReference type="PANTHER" id="PTHR30273:SF2">
    <property type="entry name" value="PROTEIN FECR"/>
    <property type="match status" value="1"/>
</dbReference>
<dbReference type="Gene3D" id="3.55.50.30">
    <property type="match status" value="1"/>
</dbReference>
<keyword evidence="4" id="KW-1185">Reference proteome</keyword>
<comment type="caution">
    <text evidence="3">The sequence shown here is derived from an EMBL/GenBank/DDBJ whole genome shotgun (WGS) entry which is preliminary data.</text>
</comment>
<dbReference type="OrthoDB" id="1452822at2"/>
<dbReference type="InterPro" id="IPR006860">
    <property type="entry name" value="FecR"/>
</dbReference>
<evidence type="ECO:0008006" key="5">
    <source>
        <dbReference type="Google" id="ProtNLM"/>
    </source>
</evidence>
<dbReference type="Pfam" id="PF16344">
    <property type="entry name" value="FecR_C"/>
    <property type="match status" value="1"/>
</dbReference>
<name>A0A1S1Z0I1_FLAPC</name>
<evidence type="ECO:0000259" key="1">
    <source>
        <dbReference type="Pfam" id="PF04773"/>
    </source>
</evidence>
<evidence type="ECO:0000313" key="4">
    <source>
        <dbReference type="Proteomes" id="UP000179797"/>
    </source>
</evidence>
<accession>A0A1S1Z0I1</accession>
<reference evidence="3 4" key="1">
    <citation type="journal article" date="2012" name="Int. J. Syst. Evol. Microbiol.">
        <title>Flammeovirga pacifica sp. nov., isolated from deep-sea sediment.</title>
        <authorList>
            <person name="Xu H."/>
            <person name="Fu Y."/>
            <person name="Yang N."/>
            <person name="Ding Z."/>
            <person name="Lai Q."/>
            <person name="Zeng R."/>
        </authorList>
    </citation>
    <scope>NUCLEOTIDE SEQUENCE [LARGE SCALE GENOMIC DNA]</scope>
    <source>
        <strain evidence="4">DSM 24597 / LMG 26175 / WPAGA1</strain>
    </source>
</reference>
<feature type="domain" description="FecR protein" evidence="1">
    <location>
        <begin position="200"/>
        <end position="284"/>
    </location>
</feature>
<dbReference type="STRING" id="915059.NH26_10535"/>
<dbReference type="RefSeq" id="WP_044222723.1">
    <property type="nucleotide sequence ID" value="NZ_JRYR02000001.1"/>
</dbReference>
<feature type="domain" description="Protein FecR C-terminal" evidence="2">
    <location>
        <begin position="327"/>
        <end position="393"/>
    </location>
</feature>
<dbReference type="PANTHER" id="PTHR30273">
    <property type="entry name" value="PERIPLASMIC SIGNAL SENSOR AND SIGMA FACTOR ACTIVATOR FECR-RELATED"/>
    <property type="match status" value="1"/>
</dbReference>
<dbReference type="InterPro" id="IPR032508">
    <property type="entry name" value="FecR_C"/>
</dbReference>
<dbReference type="EMBL" id="JRYR02000001">
    <property type="protein sequence ID" value="OHX66761.1"/>
    <property type="molecule type" value="Genomic_DNA"/>
</dbReference>